<dbReference type="Pfam" id="PF17972">
    <property type="entry name" value="bMG5"/>
    <property type="match status" value="1"/>
</dbReference>
<dbReference type="Gene3D" id="1.50.10.20">
    <property type="match status" value="1"/>
</dbReference>
<keyword evidence="6" id="KW-1185">Reference proteome</keyword>
<dbReference type="InterPro" id="IPR008930">
    <property type="entry name" value="Terpenoid_cyclase/PrenylTrfase"/>
</dbReference>
<dbReference type="Pfam" id="PF07678">
    <property type="entry name" value="TED_complement"/>
    <property type="match status" value="1"/>
</dbReference>
<dbReference type="Pfam" id="PF17973">
    <property type="entry name" value="bMG10"/>
    <property type="match status" value="1"/>
</dbReference>
<dbReference type="Proteomes" id="UP000309788">
    <property type="component" value="Unassembled WGS sequence"/>
</dbReference>
<dbReference type="CDD" id="cd02891">
    <property type="entry name" value="A2M_like"/>
    <property type="match status" value="1"/>
</dbReference>
<dbReference type="InterPro" id="IPR021868">
    <property type="entry name" value="Alpha_2_Macroglob_MG3"/>
</dbReference>
<dbReference type="SMART" id="SM01360">
    <property type="entry name" value="A2M"/>
    <property type="match status" value="1"/>
</dbReference>
<dbReference type="InterPro" id="IPR011625">
    <property type="entry name" value="A2M_N_BRD"/>
</dbReference>
<feature type="domain" description="Alpha-2-macroglobulin" evidence="4">
    <location>
        <begin position="1133"/>
        <end position="1221"/>
    </location>
</feature>
<evidence type="ECO:0000256" key="1">
    <source>
        <dbReference type="ARBA" id="ARBA00010556"/>
    </source>
</evidence>
<name>A0A5R9K7U6_9BACT</name>
<dbReference type="PROSITE" id="PS51257">
    <property type="entry name" value="PROKAR_LIPOPROTEIN"/>
    <property type="match status" value="1"/>
</dbReference>
<dbReference type="InterPro" id="IPR041462">
    <property type="entry name" value="Bact_A2M_MG6"/>
</dbReference>
<dbReference type="Pfam" id="PF01835">
    <property type="entry name" value="MG2"/>
    <property type="match status" value="1"/>
</dbReference>
<feature type="domain" description="Alpha-2-macroglobulin bait region" evidence="3">
    <location>
        <begin position="931"/>
        <end position="1069"/>
    </location>
</feature>
<dbReference type="InterPro" id="IPR047565">
    <property type="entry name" value="Alpha-macroglob_thiol-ester_cl"/>
</dbReference>
<evidence type="ECO:0000259" key="3">
    <source>
        <dbReference type="SMART" id="SM01359"/>
    </source>
</evidence>
<dbReference type="InterPro" id="IPR011626">
    <property type="entry name" value="Alpha-macroglobulin_TED"/>
</dbReference>
<dbReference type="InterPro" id="IPR041203">
    <property type="entry name" value="Bact_A2M_MG5"/>
</dbReference>
<dbReference type="Gene3D" id="2.60.40.1930">
    <property type="match status" value="1"/>
</dbReference>
<evidence type="ECO:0000313" key="5">
    <source>
        <dbReference type="EMBL" id="TLU89965.1"/>
    </source>
</evidence>
<dbReference type="InterPro" id="IPR001599">
    <property type="entry name" value="Macroglobln_a2"/>
</dbReference>
<accession>A0A5R9K7U6</accession>
<dbReference type="Pfam" id="PF17962">
    <property type="entry name" value="bMG6"/>
    <property type="match status" value="1"/>
</dbReference>
<dbReference type="GO" id="GO:0004866">
    <property type="term" value="F:endopeptidase inhibitor activity"/>
    <property type="evidence" value="ECO:0007669"/>
    <property type="project" value="InterPro"/>
</dbReference>
<keyword evidence="2" id="KW-0732">Signal</keyword>
<dbReference type="SUPFAM" id="SSF48239">
    <property type="entry name" value="Terpenoid cyclases/Protein prenyltransferases"/>
    <property type="match status" value="1"/>
</dbReference>
<dbReference type="GO" id="GO:0005615">
    <property type="term" value="C:extracellular space"/>
    <property type="evidence" value="ECO:0007669"/>
    <property type="project" value="InterPro"/>
</dbReference>
<dbReference type="EMBL" id="VCEI01000029">
    <property type="protein sequence ID" value="TLU89965.1"/>
    <property type="molecule type" value="Genomic_DNA"/>
</dbReference>
<dbReference type="Pfam" id="PF11974">
    <property type="entry name" value="bMG3"/>
    <property type="match status" value="1"/>
</dbReference>
<evidence type="ECO:0000313" key="6">
    <source>
        <dbReference type="Proteomes" id="UP000309788"/>
    </source>
</evidence>
<evidence type="ECO:0000259" key="4">
    <source>
        <dbReference type="SMART" id="SM01360"/>
    </source>
</evidence>
<dbReference type="SMART" id="SM01359">
    <property type="entry name" value="A2M_N_2"/>
    <property type="match status" value="1"/>
</dbReference>
<dbReference type="InterPro" id="IPR041246">
    <property type="entry name" value="Bact_MG10"/>
</dbReference>
<comment type="similarity">
    <text evidence="1">Belongs to the protease inhibitor I39 (alpha-2-macroglobulin) family. Bacterial alpha-2-macroglobulin subfamily.</text>
</comment>
<dbReference type="PANTHER" id="PTHR40094">
    <property type="entry name" value="ALPHA-2-MACROGLOBULIN HOMOLOG"/>
    <property type="match status" value="1"/>
</dbReference>
<dbReference type="Pfam" id="PF07703">
    <property type="entry name" value="A2M_BRD"/>
    <property type="match status" value="1"/>
</dbReference>
<dbReference type="InterPro" id="IPR051802">
    <property type="entry name" value="YfhM-like"/>
</dbReference>
<proteinExistence type="inferred from homology"/>
<dbReference type="Pfam" id="PF00207">
    <property type="entry name" value="A2M"/>
    <property type="match status" value="1"/>
</dbReference>
<dbReference type="OrthoDB" id="9767116at2"/>
<organism evidence="5 6">
    <name type="scientific">Dyadobacter sediminis</name>
    <dbReference type="NCBI Taxonomy" id="1493691"/>
    <lineage>
        <taxon>Bacteria</taxon>
        <taxon>Pseudomonadati</taxon>
        <taxon>Bacteroidota</taxon>
        <taxon>Cytophagia</taxon>
        <taxon>Cytophagales</taxon>
        <taxon>Spirosomataceae</taxon>
        <taxon>Dyadobacter</taxon>
    </lineage>
</organism>
<reference evidence="5 6" key="1">
    <citation type="submission" date="2019-05" db="EMBL/GenBank/DDBJ databases">
        <authorList>
            <person name="Qu J.-H."/>
        </authorList>
    </citation>
    <scope>NUCLEOTIDE SEQUENCE [LARGE SCALE GENOMIC DNA]</scope>
    <source>
        <strain evidence="5 6">Z12</strain>
    </source>
</reference>
<evidence type="ECO:0000256" key="2">
    <source>
        <dbReference type="ARBA" id="ARBA00022729"/>
    </source>
</evidence>
<comment type="caution">
    <text evidence="5">The sequence shown here is derived from an EMBL/GenBank/DDBJ whole genome shotgun (WGS) entry which is preliminary data.</text>
</comment>
<sequence length="1819" mass="200520">MKNYSVAFCIFVVVSLLFGGCSPVNEVRVSGTNFTNEISQSQNLIFTFNKDLVSKNELNDWDSTQYIAFEPAVRGKFKWTAPNELVFSPVTGFGAATAYKAKLTEFLISKTGPDKKLGISKEPVDFHTPYLQLTETESWWTISPESGRQEARLKLIFNYPVNAQDVAQKLKVSLSGKPLDYRILTSTNDHIVTLALANTGKADNNPAPIKLTIEKGLKAQNTTYLTQEILVHNASLPSPLHLEITDIKTGFENNTPFVRIITTQELNRESIEKGFSINPAVTAKAEPVENGFTISGDFNETDTYALIVNKALKGILGPALEEETSRDLFFGKMPPGISFVNKKALYLTPKGSKNIGVQIVNIPKVQVHISKLYANNILAYIRNNRWNNYDYVDEEWLPSGTFNFSEDMNGDFSDVLVDKLVETENLPKNKGISALNIALPDDNQRHGIYVVSVNSSEDRFRGATKLVSISDIGLIAKQGKDEIWVFANSIKTNEPLSDLEITLVSSNNQNIQTVTTDAEGIAHVDKLSEKAPGFKVAMITAENKEDFNYLILNDTKVETSRFEVEGRRDNASGFQAFVYGQRDIYRPGETMHFNTVLRMQGWQNAGNIPLKLRMLTPNGREYRTWRKSTNEQGAVETEVKTDAAVLTGTYVLEVYNANDVLLTSQSVSVEEFMPDRIKVDLSGALKKYTSGTTIALTATAVNLFGPPATGRTYEMQSLLDSKAFAAPDFPEYTFNIPVETILASERRQGITNEQGQATEKFEVSPELKDKGLLEGKIFVTVFDENGRPVNRLHRFEVFTQPVFYGIKLPDSYVGINAPVPIEVIGVNNNGSLQKGASAKVEVVRLEYQTVVEKKYDQLQYTSKKSEKTVYSNALNLANGKTLFQYVPTVSGEYEIRVRRPGAEHYTLANFYAYGYGYTQYSSFEVSNEGRVIMKTDKDQYKIGESATILFKTPFDGRLLVTVERNSVLEQHILTTEKKAAELKINLKEAHLPNVYVTATLIRPFDSSDLPLTVAHGFTPVLVEDPDRKLKVDITSVEKSRSKTRQHIKIKTQPGAEVTLAVVDEGILQIKNSKTPDIYGHFYSKRALEVTSHDLYAQLFPELTITGTSSFGGDGYDLERRINPLSNGRTELVSFWSGILKANGNGEATFDVDIPQFSGDLRITAVAYKDQAFGSAAKNMKVADPIVISTGLPRFLSPGDELTLPVNISNTEQKAAPATITLQLNGPLTSEKASSTQKIVIPAGKEMRSVFSVKALLAIGTGNVTIKVNAFGETFVNQTQLTIRPASPLLKTSNSGTIAGGKQGLIDLTSSFIPATSRSQVVFSRSPLVQGGGKALSTLLGYPYGCLEQTISKAFPQIYFSDLAKAMAAPVYMVKSGESDFNPMTNVQQAIRKTESQQLFNGGMGMWPSATQEDWWTTAYAVHFLEEARKAGFETNAKTMSRALDYLTAQTGTTANREIVLASTKNDLAYGSEPSPGSQIRKTVVRREAIYSLYVLALTGHPNRASMNYYKQNPQLLTIDSKYLLAGAFQLSGDARSFASLLPKKYAAESSSQVSDDSYSSPLRNISLVLNTLLESDPDNLQIPVLARQLSKAIQSTAYINTQEAAFAVLALGKTAKSTSASTVTATISANGKALSTFSGKEIKLAKGINNKKLAVTTHGNGSVYWFSQSEGMSAAGSYVEEDQGLSIRREFLTHDGSAAQTFRQNDLVVVKLTLSSINGLPIENVVVTDLLPAGFEIENPRITEPRDMPWIKNAAVPEYYDIRDDRIHFFTTAESQPKTFYYQVRIVFKGTFTVGPAAADAMYEGEYRSYSGGSKIKVE</sequence>
<dbReference type="SMART" id="SM01419">
    <property type="entry name" value="Thiol-ester_cl"/>
    <property type="match status" value="1"/>
</dbReference>
<gene>
    <name evidence="5" type="ORF">FEM55_20805</name>
</gene>
<dbReference type="PANTHER" id="PTHR40094:SF1">
    <property type="entry name" value="UBIQUITIN DOMAIN-CONTAINING PROTEIN"/>
    <property type="match status" value="1"/>
</dbReference>
<dbReference type="RefSeq" id="WP_138283315.1">
    <property type="nucleotide sequence ID" value="NZ_BMGE01000006.1"/>
</dbReference>
<protein>
    <submittedName>
        <fullName evidence="5">Alpha-2-macroglobulin family protein</fullName>
    </submittedName>
</protein>
<dbReference type="InterPro" id="IPR002890">
    <property type="entry name" value="MG2"/>
</dbReference>